<dbReference type="GO" id="GO:0005634">
    <property type="term" value="C:nucleus"/>
    <property type="evidence" value="ECO:0007669"/>
    <property type="project" value="UniProtKB-SubCell"/>
</dbReference>
<dbReference type="PANTHER" id="PTHR14401:SF6">
    <property type="entry name" value="CENTROMERE PROTEIN K"/>
    <property type="match status" value="1"/>
</dbReference>
<dbReference type="GO" id="GO:0051382">
    <property type="term" value="P:kinetochore assembly"/>
    <property type="evidence" value="ECO:0007669"/>
    <property type="project" value="InterPro"/>
</dbReference>
<keyword evidence="7" id="KW-0137">Centromere</keyword>
<feature type="coiled-coil region" evidence="8">
    <location>
        <begin position="52"/>
        <end position="97"/>
    </location>
</feature>
<evidence type="ECO:0000256" key="9">
    <source>
        <dbReference type="SAM" id="MobiDB-lite"/>
    </source>
</evidence>
<feature type="non-terminal residue" evidence="10">
    <location>
        <position position="1"/>
    </location>
</feature>
<dbReference type="EMBL" id="GFAC01005379">
    <property type="protein sequence ID" value="JAT93809.1"/>
    <property type="molecule type" value="mRNA"/>
</dbReference>
<evidence type="ECO:0000256" key="3">
    <source>
        <dbReference type="ARBA" id="ARBA00005795"/>
    </source>
</evidence>
<dbReference type="InterPro" id="IPR020993">
    <property type="entry name" value="Centromere_CenpK"/>
</dbReference>
<reference evidence="10" key="1">
    <citation type="journal article" date="2017" name="Front. Cell. Infect. Microbiol.">
        <title>The Distinct Transcriptional Response of the Midgut of Amblyomma sculptum and Amblyomma aureolatum Ticks to Rickettsia rickettsii Correlates to Their Differences in Susceptibility to Infection.</title>
        <authorList>
            <person name="Martins L.A."/>
            <person name="Galletti M.F.B.M."/>
            <person name="Ribeiro J.M."/>
            <person name="Fujita A."/>
            <person name="Costa F.B."/>
            <person name="Labruna M.B."/>
            <person name="Daffre S."/>
            <person name="Fogaca A.C."/>
        </authorList>
    </citation>
    <scope>NUCLEOTIDE SEQUENCE</scope>
</reference>
<dbReference type="GO" id="GO:0000775">
    <property type="term" value="C:chromosome, centromeric region"/>
    <property type="evidence" value="ECO:0007669"/>
    <property type="project" value="UniProtKB-SubCell"/>
</dbReference>
<evidence type="ECO:0000256" key="2">
    <source>
        <dbReference type="ARBA" id="ARBA00004584"/>
    </source>
</evidence>
<accession>A0A1E1X3G0</accession>
<protein>
    <submittedName>
        <fullName evidence="10">Uncharacterized protein</fullName>
    </submittedName>
</protein>
<name>A0A1E1X3G0_9ACAR</name>
<evidence type="ECO:0000256" key="5">
    <source>
        <dbReference type="ARBA" id="ARBA00023054"/>
    </source>
</evidence>
<evidence type="ECO:0000256" key="6">
    <source>
        <dbReference type="ARBA" id="ARBA00023242"/>
    </source>
</evidence>
<dbReference type="PANTHER" id="PTHR14401">
    <property type="entry name" value="CENTROMERE PROTEIN K"/>
    <property type="match status" value="1"/>
</dbReference>
<organism evidence="10">
    <name type="scientific">Amblyomma aureolatum</name>
    <dbReference type="NCBI Taxonomy" id="187763"/>
    <lineage>
        <taxon>Eukaryota</taxon>
        <taxon>Metazoa</taxon>
        <taxon>Ecdysozoa</taxon>
        <taxon>Arthropoda</taxon>
        <taxon>Chelicerata</taxon>
        <taxon>Arachnida</taxon>
        <taxon>Acari</taxon>
        <taxon>Parasitiformes</taxon>
        <taxon>Ixodida</taxon>
        <taxon>Ixodoidea</taxon>
        <taxon>Ixodidae</taxon>
        <taxon>Amblyomminae</taxon>
        <taxon>Amblyomma</taxon>
    </lineage>
</organism>
<dbReference type="AlphaFoldDB" id="A0A1E1X3G0"/>
<feature type="region of interest" description="Disordered" evidence="9">
    <location>
        <begin position="129"/>
        <end position="150"/>
    </location>
</feature>
<keyword evidence="5 8" id="KW-0175">Coiled coil</keyword>
<evidence type="ECO:0000256" key="4">
    <source>
        <dbReference type="ARBA" id="ARBA00022454"/>
    </source>
</evidence>
<dbReference type="GO" id="GO:0000070">
    <property type="term" value="P:mitotic sister chromatid segregation"/>
    <property type="evidence" value="ECO:0007669"/>
    <property type="project" value="TreeGrafter"/>
</dbReference>
<keyword evidence="6" id="KW-0539">Nucleus</keyword>
<comment type="subcellular location">
    <subcellularLocation>
        <location evidence="2">Chromosome</location>
        <location evidence="2">Centromere</location>
    </subcellularLocation>
    <subcellularLocation>
        <location evidence="1">Nucleus</location>
    </subcellularLocation>
</comment>
<comment type="similarity">
    <text evidence="3">Belongs to the CENP-K/MCM22 family.</text>
</comment>
<evidence type="ECO:0000256" key="8">
    <source>
        <dbReference type="SAM" id="Coils"/>
    </source>
</evidence>
<evidence type="ECO:0000256" key="1">
    <source>
        <dbReference type="ARBA" id="ARBA00004123"/>
    </source>
</evidence>
<dbReference type="Pfam" id="PF11802">
    <property type="entry name" value="CENP-K"/>
    <property type="match status" value="1"/>
</dbReference>
<proteinExistence type="evidence at transcript level"/>
<evidence type="ECO:0000256" key="7">
    <source>
        <dbReference type="ARBA" id="ARBA00023328"/>
    </source>
</evidence>
<evidence type="ECO:0000313" key="10">
    <source>
        <dbReference type="EMBL" id="JAT93809.1"/>
    </source>
</evidence>
<keyword evidence="4" id="KW-0158">Chromosome</keyword>
<sequence>EKASALEEKLAELQQADAPVLLDVDYDACFLKAHQELTAERKPSPVPRPLLRAKLLESLKNERERLRRVLADHDSQLRAAVREIADWEERIDALTRDAASSFAPSDYGAVRELARTRLNQIANYLDNCYPQPSREDQASSASAGAGEPAVHPSSCDYLTVNKILEDLLVASTQSGDLQYVKLGPEHWLPHVQVLLDSNVAERDPQRSDHIRLTDWS</sequence>